<dbReference type="InterPro" id="IPR000792">
    <property type="entry name" value="Tscrpt_reg_LuxR_C"/>
</dbReference>
<feature type="domain" description="HTH luxR-type" evidence="4">
    <location>
        <begin position="291"/>
        <end position="356"/>
    </location>
</feature>
<keyword evidence="2" id="KW-0238">DNA-binding</keyword>
<accession>A0ABQ0YML2</accession>
<protein>
    <recommendedName>
        <fullName evidence="4">HTH luxR-type domain-containing protein</fullName>
    </recommendedName>
</protein>
<proteinExistence type="predicted"/>
<dbReference type="EMBL" id="BLAH01000086">
    <property type="protein sequence ID" value="GES37817.1"/>
    <property type="molecule type" value="Genomic_DNA"/>
</dbReference>
<reference evidence="5 6" key="1">
    <citation type="journal article" date="2018" name="Biodegradation">
        <title>1,4-Dioxane degradation characteristics of Rhodococcus aetherivorans JCM 14343.</title>
        <authorList>
            <person name="Inoue D."/>
            <person name="Tsunoda T."/>
            <person name="Yamamoto N."/>
            <person name="Ike M."/>
            <person name="Sei K."/>
        </authorList>
    </citation>
    <scope>NUCLEOTIDE SEQUENCE [LARGE SCALE GENOMIC DNA]</scope>
    <source>
        <strain evidence="5 6">JCM 14343</strain>
    </source>
</reference>
<dbReference type="SMART" id="SM00421">
    <property type="entry name" value="HTH_LUXR"/>
    <property type="match status" value="1"/>
</dbReference>
<evidence type="ECO:0000256" key="2">
    <source>
        <dbReference type="ARBA" id="ARBA00023125"/>
    </source>
</evidence>
<evidence type="ECO:0000313" key="5">
    <source>
        <dbReference type="EMBL" id="GES37817.1"/>
    </source>
</evidence>
<dbReference type="Proteomes" id="UP000325466">
    <property type="component" value="Unassembled WGS sequence"/>
</dbReference>
<gene>
    <name evidence="5" type="ORF">RAJCM14343_3076</name>
</gene>
<dbReference type="PRINTS" id="PR00038">
    <property type="entry name" value="HTHLUXR"/>
</dbReference>
<dbReference type="InterPro" id="IPR016032">
    <property type="entry name" value="Sig_transdc_resp-reg_C-effctor"/>
</dbReference>
<evidence type="ECO:0000256" key="3">
    <source>
        <dbReference type="ARBA" id="ARBA00023163"/>
    </source>
</evidence>
<evidence type="ECO:0000256" key="1">
    <source>
        <dbReference type="ARBA" id="ARBA00023015"/>
    </source>
</evidence>
<evidence type="ECO:0000259" key="4">
    <source>
        <dbReference type="PROSITE" id="PS50043"/>
    </source>
</evidence>
<organism evidence="5 6">
    <name type="scientific">Rhodococcus aetherivorans</name>
    <dbReference type="NCBI Taxonomy" id="191292"/>
    <lineage>
        <taxon>Bacteria</taxon>
        <taxon>Bacillati</taxon>
        <taxon>Actinomycetota</taxon>
        <taxon>Actinomycetes</taxon>
        <taxon>Mycobacteriales</taxon>
        <taxon>Nocardiaceae</taxon>
        <taxon>Rhodococcus</taxon>
    </lineage>
</organism>
<dbReference type="Gene3D" id="1.10.10.10">
    <property type="entry name" value="Winged helix-like DNA-binding domain superfamily/Winged helix DNA-binding domain"/>
    <property type="match status" value="1"/>
</dbReference>
<dbReference type="Pfam" id="PF00196">
    <property type="entry name" value="GerE"/>
    <property type="match status" value="1"/>
</dbReference>
<keyword evidence="1" id="KW-0805">Transcription regulation</keyword>
<keyword evidence="6" id="KW-1185">Reference proteome</keyword>
<sequence length="367" mass="38978">MGTGPPPAHTGFMLEIRAEKVGREVVALAAAGADVTQVHGRAIELVGRTVRSDLTCWAMIDPRSLTIGSMTSGPDRVPPEYEPLLAESEYRGRDPGTFAELFRNGRSAARGSELPPDEVAHSLRHAGVWRPLGLDHELRVIFRIGGLCWGAAGFVRSGADFTDSEVEFLTRVAPAVASATRAAVCATAASRLGDPGPAVVLTGAAGEPLALTAAARDWQDRFDEIAPGRLAVMVRAAAFGARASGSGVFRTRIRDATGGWILMRATALLGGAEPQTVVTIEHATGLELAELLLAAYALTARERDVCLEVMAGYSTAEIADRRGITPNTVHDHLKAIYTKTGVRSRAELTARLRSDRDLRRTTAAGPE</sequence>
<dbReference type="CDD" id="cd06170">
    <property type="entry name" value="LuxR_C_like"/>
    <property type="match status" value="1"/>
</dbReference>
<dbReference type="InterPro" id="IPR036388">
    <property type="entry name" value="WH-like_DNA-bd_sf"/>
</dbReference>
<dbReference type="SUPFAM" id="SSF46894">
    <property type="entry name" value="C-terminal effector domain of the bipartite response regulators"/>
    <property type="match status" value="1"/>
</dbReference>
<evidence type="ECO:0000313" key="6">
    <source>
        <dbReference type="Proteomes" id="UP000325466"/>
    </source>
</evidence>
<keyword evidence="3" id="KW-0804">Transcription</keyword>
<dbReference type="PANTHER" id="PTHR44688:SF16">
    <property type="entry name" value="DNA-BINDING TRANSCRIPTIONAL ACTIVATOR DEVR_DOSR"/>
    <property type="match status" value="1"/>
</dbReference>
<name>A0ABQ0YML2_9NOCA</name>
<dbReference type="PROSITE" id="PS50043">
    <property type="entry name" value="HTH_LUXR_2"/>
    <property type="match status" value="1"/>
</dbReference>
<dbReference type="PANTHER" id="PTHR44688">
    <property type="entry name" value="DNA-BINDING TRANSCRIPTIONAL ACTIVATOR DEVR_DOSR"/>
    <property type="match status" value="1"/>
</dbReference>
<comment type="caution">
    <text evidence="5">The sequence shown here is derived from an EMBL/GenBank/DDBJ whole genome shotgun (WGS) entry which is preliminary data.</text>
</comment>